<reference evidence="1" key="1">
    <citation type="submission" date="2023-01" db="EMBL/GenBank/DDBJ databases">
        <title>Vibrio sp. CB1-14 genome sequencing.</title>
        <authorList>
            <person name="Otstavnykh N."/>
            <person name="Isaeva M."/>
            <person name="Meleshko D."/>
        </authorList>
    </citation>
    <scope>NUCLEOTIDE SEQUENCE</scope>
    <source>
        <strain evidence="1">CB1-14</strain>
        <plasmid evidence="1">p1</plasmid>
    </source>
</reference>
<keyword evidence="1" id="KW-0614">Plasmid</keyword>
<proteinExistence type="predicted"/>
<dbReference type="KEGG" id="vck:PG915_24960"/>
<evidence type="ECO:0008006" key="2">
    <source>
        <dbReference type="Google" id="ProtNLM"/>
    </source>
</evidence>
<protein>
    <recommendedName>
        <fullName evidence="2">PIN domain-containing protein</fullName>
    </recommendedName>
</protein>
<dbReference type="AlphaFoldDB" id="A0AAU8BSG1"/>
<dbReference type="RefSeq" id="WP_353500310.1">
    <property type="nucleotide sequence ID" value="NZ_CP115922.1"/>
</dbReference>
<dbReference type="EMBL" id="CP115922">
    <property type="protein sequence ID" value="XCD19189.1"/>
    <property type="molecule type" value="Genomic_DNA"/>
</dbReference>
<name>A0AAU8BSG1_9VIBR</name>
<evidence type="ECO:0000313" key="1">
    <source>
        <dbReference type="EMBL" id="XCD19189.1"/>
    </source>
</evidence>
<gene>
    <name evidence="1" type="ORF">PG915_24960</name>
</gene>
<accession>A0AAU8BSG1</accession>
<geneLocation type="plasmid" evidence="1">
    <name>p1</name>
</geneLocation>
<sequence>MKLVLIDADQFHIPLTLRDLSGRDVSVIASSATKSCSVNIDNLQFKRVECRKEAADLELILEANTLLQEGLIDHVTIITRDHKLADMAQRLAERYGVAFLRYGQDDWLHVIRKSLLNLKDNRKKITRDTVKLLKQHPNGLNFENIARQLSMSRAGLAKILEQKQFTRVANRYYC</sequence>
<organism evidence="1">
    <name type="scientific">Vibrio chaetopteri</name>
    <dbReference type="NCBI Taxonomy" id="3016528"/>
    <lineage>
        <taxon>Bacteria</taxon>
        <taxon>Pseudomonadati</taxon>
        <taxon>Pseudomonadota</taxon>
        <taxon>Gammaproteobacteria</taxon>
        <taxon>Vibrionales</taxon>
        <taxon>Vibrionaceae</taxon>
        <taxon>Vibrio</taxon>
    </lineage>
</organism>